<keyword evidence="4" id="KW-0732">Signal</keyword>
<dbReference type="InterPro" id="IPR011042">
    <property type="entry name" value="6-blade_b-propeller_TolB-like"/>
</dbReference>
<proteinExistence type="inferred from homology"/>
<keyword evidence="3" id="KW-0964">Secreted</keyword>
<accession>A0A6J2JWF9</accession>
<evidence type="ECO:0000313" key="5">
    <source>
        <dbReference type="Proteomes" id="UP000504629"/>
    </source>
</evidence>
<dbReference type="Gene3D" id="2.120.10.30">
    <property type="entry name" value="TolB, C-terminal domain"/>
    <property type="match status" value="1"/>
</dbReference>
<dbReference type="RefSeq" id="XP_028033890.1">
    <property type="nucleotide sequence ID" value="XM_028178089.1"/>
</dbReference>
<dbReference type="InterPro" id="IPR017996">
    <property type="entry name" value="MRJP/yellow-related"/>
</dbReference>
<keyword evidence="5" id="KW-1185">Reference proteome</keyword>
<name>A0A6J2JWF9_BOMMA</name>
<comment type="similarity">
    <text evidence="2">Belongs to the major royal jelly protein family.</text>
</comment>
<dbReference type="GeneID" id="114245801"/>
<organism evidence="5 6">
    <name type="scientific">Bombyx mandarina</name>
    <name type="common">Wild silk moth</name>
    <name type="synonym">Wild silkworm</name>
    <dbReference type="NCBI Taxonomy" id="7092"/>
    <lineage>
        <taxon>Eukaryota</taxon>
        <taxon>Metazoa</taxon>
        <taxon>Ecdysozoa</taxon>
        <taxon>Arthropoda</taxon>
        <taxon>Hexapoda</taxon>
        <taxon>Insecta</taxon>
        <taxon>Pterygota</taxon>
        <taxon>Neoptera</taxon>
        <taxon>Endopterygota</taxon>
        <taxon>Lepidoptera</taxon>
        <taxon>Glossata</taxon>
        <taxon>Ditrysia</taxon>
        <taxon>Bombycoidea</taxon>
        <taxon>Bombycidae</taxon>
        <taxon>Bombycinae</taxon>
        <taxon>Bombyx</taxon>
    </lineage>
</organism>
<evidence type="ECO:0000256" key="1">
    <source>
        <dbReference type="ARBA" id="ARBA00004613"/>
    </source>
</evidence>
<evidence type="ECO:0000256" key="3">
    <source>
        <dbReference type="ARBA" id="ARBA00022525"/>
    </source>
</evidence>
<evidence type="ECO:0000313" key="6">
    <source>
        <dbReference type="RefSeq" id="XP_028033890.1"/>
    </source>
</evidence>
<dbReference type="Pfam" id="PF03022">
    <property type="entry name" value="MRJP"/>
    <property type="match status" value="1"/>
</dbReference>
<reference evidence="6" key="1">
    <citation type="submission" date="2025-08" db="UniProtKB">
        <authorList>
            <consortium name="RefSeq"/>
        </authorList>
    </citation>
    <scope>IDENTIFICATION</scope>
    <source>
        <tissue evidence="6">Silk gland</tissue>
    </source>
</reference>
<dbReference type="AlphaFoldDB" id="A0A6J2JWF9"/>
<comment type="subcellular location">
    <subcellularLocation>
        <location evidence="1">Secreted</location>
    </subcellularLocation>
</comment>
<evidence type="ECO:0000256" key="4">
    <source>
        <dbReference type="ARBA" id="ARBA00022729"/>
    </source>
</evidence>
<dbReference type="Proteomes" id="UP000504629">
    <property type="component" value="Unplaced"/>
</dbReference>
<evidence type="ECO:0000256" key="2">
    <source>
        <dbReference type="ARBA" id="ARBA00009127"/>
    </source>
</evidence>
<protein>
    <submittedName>
        <fullName evidence="6">Uncharacterized protein LOC114245801 isoform X3</fullName>
    </submittedName>
</protein>
<dbReference type="GO" id="GO:0005576">
    <property type="term" value="C:extracellular region"/>
    <property type="evidence" value="ECO:0007669"/>
    <property type="project" value="UniProtKB-SubCell"/>
</dbReference>
<sequence length="91" mass="10743">MMYARNYEGNILVFTNWNRNKLYCWNMDTPYEEENVDLLSTLDETQYKFSALEASGNGFFGLMQRTLNSTSSKFNESKYNIWFFSVTGIMN</sequence>
<gene>
    <name evidence="6" type="primary">LOC114245801</name>
</gene>